<reference evidence="2" key="2">
    <citation type="submission" date="2021-04" db="EMBL/GenBank/DDBJ databases">
        <authorList>
            <person name="Gilroy R."/>
        </authorList>
    </citation>
    <scope>NUCLEOTIDE SEQUENCE</scope>
    <source>
        <strain evidence="2">1345</strain>
    </source>
</reference>
<comment type="caution">
    <text evidence="2">The sequence shown here is derived from an EMBL/GenBank/DDBJ whole genome shotgun (WGS) entry which is preliminary data.</text>
</comment>
<keyword evidence="1" id="KW-0812">Transmembrane</keyword>
<evidence type="ECO:0000256" key="1">
    <source>
        <dbReference type="SAM" id="Phobius"/>
    </source>
</evidence>
<dbReference type="AlphaFoldDB" id="A0A9D2CSV3"/>
<keyword evidence="1" id="KW-1133">Transmembrane helix</keyword>
<proteinExistence type="predicted"/>
<evidence type="ECO:0000313" key="2">
    <source>
        <dbReference type="EMBL" id="HIY96648.1"/>
    </source>
</evidence>
<dbReference type="EMBL" id="DXCQ01000028">
    <property type="protein sequence ID" value="HIY96648.1"/>
    <property type="molecule type" value="Genomic_DNA"/>
</dbReference>
<dbReference type="Proteomes" id="UP000886750">
    <property type="component" value="Unassembled WGS sequence"/>
</dbReference>
<gene>
    <name evidence="2" type="ORF">H9729_03070</name>
</gene>
<keyword evidence="1" id="KW-0472">Membrane</keyword>
<feature type="transmembrane region" description="Helical" evidence="1">
    <location>
        <begin position="31"/>
        <end position="48"/>
    </location>
</feature>
<sequence length="184" mass="20888">MKVDFLYSVLTDTSDTGTGIAGFNWNILIEYAVYIFIIVIGLLVLALIKRKSRLPSHTELRDLMGKLGEKLRTLIAYCESSSKPAEGQNGGSKVEKLTKLLYDSDKLYYQLSLSAEKEKDVDLQTAAQYIGEARKLLQSYKFIKPDKEDLKKLNQALESINLSMRCMDNILERDVDLKKQKQKG</sequence>
<reference evidence="2" key="1">
    <citation type="journal article" date="2021" name="PeerJ">
        <title>Extensive microbial diversity within the chicken gut microbiome revealed by metagenomics and culture.</title>
        <authorList>
            <person name="Gilroy R."/>
            <person name="Ravi A."/>
            <person name="Getino M."/>
            <person name="Pursley I."/>
            <person name="Horton D.L."/>
            <person name="Alikhan N.F."/>
            <person name="Baker D."/>
            <person name="Gharbi K."/>
            <person name="Hall N."/>
            <person name="Watson M."/>
            <person name="Adriaenssens E.M."/>
            <person name="Foster-Nyarko E."/>
            <person name="Jarju S."/>
            <person name="Secka A."/>
            <person name="Antonio M."/>
            <person name="Oren A."/>
            <person name="Chaudhuri R.R."/>
            <person name="La Ragione R."/>
            <person name="Hildebrand F."/>
            <person name="Pallen M.J."/>
        </authorList>
    </citation>
    <scope>NUCLEOTIDE SEQUENCE</scope>
    <source>
        <strain evidence="2">1345</strain>
    </source>
</reference>
<evidence type="ECO:0000313" key="3">
    <source>
        <dbReference type="Proteomes" id="UP000886750"/>
    </source>
</evidence>
<organism evidence="2 3">
    <name type="scientific">Candidatus Borkfalkia excrementigallinarum</name>
    <dbReference type="NCBI Taxonomy" id="2838506"/>
    <lineage>
        <taxon>Bacteria</taxon>
        <taxon>Bacillati</taxon>
        <taxon>Bacillota</taxon>
        <taxon>Clostridia</taxon>
        <taxon>Christensenellales</taxon>
        <taxon>Christensenellaceae</taxon>
        <taxon>Candidatus Borkfalkia</taxon>
    </lineage>
</organism>
<name>A0A9D2CSV3_9FIRM</name>
<protein>
    <submittedName>
        <fullName evidence="2">Uncharacterized protein</fullName>
    </submittedName>
</protein>
<accession>A0A9D2CSV3</accession>